<dbReference type="Proteomes" id="UP000054007">
    <property type="component" value="Unassembled WGS sequence"/>
</dbReference>
<accession>A0A0D7BBZ9</accession>
<keyword evidence="2" id="KW-1185">Reference proteome</keyword>
<gene>
    <name evidence="1" type="ORF">CYLTODRAFT_422321</name>
</gene>
<proteinExistence type="predicted"/>
<name>A0A0D7BBZ9_9AGAR</name>
<sequence length="289" mass="32733">MVEGTPKLRKLDCCFDHLGIKFRWDQIQELKLECSKSKSQIPFWDYFHQAVASTSLVKLTFEWTRTLQPTDMYMPIRCPSVQEFTQSTGEEWPTLLDLLALRKTSIEADIHLPAFTHFIQRCNCALTTLEMSIGFLPWRSSASDLNKLIAGLYAVLPHLVSLTLLLRERMPDPSDNSISSLLPVVSPSTLPSLAVLRVEWRPDYVLDAVAMAAVFLPILTKIIKSHRPALKSVRFGYDGGGRVDWAALETLDAFVDLGPCDEIFRMNCWPYAGLSAREYEYSLVQENSA</sequence>
<organism evidence="1 2">
    <name type="scientific">Cylindrobasidium torrendii FP15055 ss-10</name>
    <dbReference type="NCBI Taxonomy" id="1314674"/>
    <lineage>
        <taxon>Eukaryota</taxon>
        <taxon>Fungi</taxon>
        <taxon>Dikarya</taxon>
        <taxon>Basidiomycota</taxon>
        <taxon>Agaricomycotina</taxon>
        <taxon>Agaricomycetes</taxon>
        <taxon>Agaricomycetidae</taxon>
        <taxon>Agaricales</taxon>
        <taxon>Marasmiineae</taxon>
        <taxon>Physalacriaceae</taxon>
        <taxon>Cylindrobasidium</taxon>
    </lineage>
</organism>
<protein>
    <submittedName>
        <fullName evidence="1">Uncharacterized protein</fullName>
    </submittedName>
</protein>
<dbReference type="AlphaFoldDB" id="A0A0D7BBZ9"/>
<evidence type="ECO:0000313" key="2">
    <source>
        <dbReference type="Proteomes" id="UP000054007"/>
    </source>
</evidence>
<dbReference type="EMBL" id="KN880520">
    <property type="protein sequence ID" value="KIY67674.1"/>
    <property type="molecule type" value="Genomic_DNA"/>
</dbReference>
<evidence type="ECO:0000313" key="1">
    <source>
        <dbReference type="EMBL" id="KIY67674.1"/>
    </source>
</evidence>
<reference evidence="1 2" key="1">
    <citation type="journal article" date="2015" name="Fungal Genet. Biol.">
        <title>Evolution of novel wood decay mechanisms in Agaricales revealed by the genome sequences of Fistulina hepatica and Cylindrobasidium torrendii.</title>
        <authorList>
            <person name="Floudas D."/>
            <person name="Held B.W."/>
            <person name="Riley R."/>
            <person name="Nagy L.G."/>
            <person name="Koehler G."/>
            <person name="Ransdell A.S."/>
            <person name="Younus H."/>
            <person name="Chow J."/>
            <person name="Chiniquy J."/>
            <person name="Lipzen A."/>
            <person name="Tritt A."/>
            <person name="Sun H."/>
            <person name="Haridas S."/>
            <person name="LaButti K."/>
            <person name="Ohm R.A."/>
            <person name="Kues U."/>
            <person name="Blanchette R.A."/>
            <person name="Grigoriev I.V."/>
            <person name="Minto R.E."/>
            <person name="Hibbett D.S."/>
        </authorList>
    </citation>
    <scope>NUCLEOTIDE SEQUENCE [LARGE SCALE GENOMIC DNA]</scope>
    <source>
        <strain evidence="1 2">FP15055 ss-10</strain>
    </source>
</reference>